<dbReference type="Proteomes" id="UP001155660">
    <property type="component" value="Chromosome A9"/>
</dbReference>
<evidence type="ECO:0000259" key="1">
    <source>
        <dbReference type="Pfam" id="PF13358"/>
    </source>
</evidence>
<feature type="domain" description="Tc1-like transposase DDE" evidence="1">
    <location>
        <begin position="162"/>
        <end position="235"/>
    </location>
</feature>
<dbReference type="KEGG" id="ccar:109102581"/>
<dbReference type="RefSeq" id="XP_042618998.1">
    <property type="nucleotide sequence ID" value="XM_042763064.1"/>
</dbReference>
<reference evidence="2" key="1">
    <citation type="submission" date="2025-08" db="UniProtKB">
        <authorList>
            <consortium name="RefSeq"/>
        </authorList>
    </citation>
    <scope>IDENTIFICATION</scope>
    <source>
        <tissue evidence="2">Muscle</tissue>
    </source>
</reference>
<organism evidence="2">
    <name type="scientific">Cyprinus carpio</name>
    <name type="common">Common carp</name>
    <dbReference type="NCBI Taxonomy" id="7962"/>
    <lineage>
        <taxon>Eukaryota</taxon>
        <taxon>Metazoa</taxon>
        <taxon>Chordata</taxon>
        <taxon>Craniata</taxon>
        <taxon>Vertebrata</taxon>
        <taxon>Euteleostomi</taxon>
        <taxon>Actinopterygii</taxon>
        <taxon>Neopterygii</taxon>
        <taxon>Teleostei</taxon>
        <taxon>Ostariophysi</taxon>
        <taxon>Cypriniformes</taxon>
        <taxon>Cyprinidae</taxon>
        <taxon>Cyprininae</taxon>
        <taxon>Cyprinus</taxon>
    </lineage>
</organism>
<protein>
    <submittedName>
        <fullName evidence="2">Uncharacterized protein LOC109102581</fullName>
    </submittedName>
</protein>
<evidence type="ECO:0000313" key="2">
    <source>
        <dbReference type="RefSeq" id="XP_042618998.1"/>
    </source>
</evidence>
<gene>
    <name evidence="2" type="primary">LOC109102581</name>
</gene>
<dbReference type="InterPro" id="IPR038717">
    <property type="entry name" value="Tc1-like_DDE_dom"/>
</dbReference>
<dbReference type="AlphaFoldDB" id="A0A9R0B1V1"/>
<sequence length="267" mass="30108">MAEGPEEEEFVCVVEELQQQEDKIQLKNAGQRVQPILSRSTVASIVGLFWNENRIHTLPHTGGRGKIFSIEQESAIVDMVVANNAIRLREIQAAVIADQGAFRNINSVSLATIDRVLKRNHVRMKQLYRVPFQRNSDIVKEARFQYMQRIMELEAEGAHHKFIFVDEAGFNLCKVRRRGRNIIGQRATVTVPGQRGANITMCAAISNDGVLCHIPTIGPYNTERLITFLDALKELLIPPEERGLLRPGHDSVCHKFGTMWLSTTLAL</sequence>
<dbReference type="Pfam" id="PF13358">
    <property type="entry name" value="DDE_3"/>
    <property type="match status" value="1"/>
</dbReference>
<name>A0A9R0B1V1_CYPCA</name>
<accession>A0A9R0B1V1</accession>
<dbReference type="GeneID" id="109102581"/>
<proteinExistence type="predicted"/>
<dbReference type="OrthoDB" id="8939043at2759"/>